<sequence length="47" mass="5811">MVFCFPFMMSNDFFTDRCKKDISCWRKRKKNSRMKKSHVHFSPKDFS</sequence>
<organism evidence="1">
    <name type="scientific">Rhizophora mucronata</name>
    <name type="common">Asiatic mangrove</name>
    <dbReference type="NCBI Taxonomy" id="61149"/>
    <lineage>
        <taxon>Eukaryota</taxon>
        <taxon>Viridiplantae</taxon>
        <taxon>Streptophyta</taxon>
        <taxon>Embryophyta</taxon>
        <taxon>Tracheophyta</taxon>
        <taxon>Spermatophyta</taxon>
        <taxon>Magnoliopsida</taxon>
        <taxon>eudicotyledons</taxon>
        <taxon>Gunneridae</taxon>
        <taxon>Pentapetalae</taxon>
        <taxon>rosids</taxon>
        <taxon>fabids</taxon>
        <taxon>Malpighiales</taxon>
        <taxon>Rhizophoraceae</taxon>
        <taxon>Rhizophora</taxon>
    </lineage>
</organism>
<protein>
    <submittedName>
        <fullName evidence="1">Uncharacterized protein</fullName>
    </submittedName>
</protein>
<dbReference type="AlphaFoldDB" id="A0A2P2P2E6"/>
<name>A0A2P2P2E6_RHIMU</name>
<reference evidence="1" key="1">
    <citation type="submission" date="2018-02" db="EMBL/GenBank/DDBJ databases">
        <title>Rhizophora mucronata_Transcriptome.</title>
        <authorList>
            <person name="Meera S.P."/>
            <person name="Sreeshan A."/>
            <person name="Augustine A."/>
        </authorList>
    </citation>
    <scope>NUCLEOTIDE SEQUENCE</scope>
    <source>
        <tissue evidence="1">Leaf</tissue>
    </source>
</reference>
<evidence type="ECO:0000313" key="1">
    <source>
        <dbReference type="EMBL" id="MBX48890.1"/>
    </source>
</evidence>
<accession>A0A2P2P2E6</accession>
<dbReference type="EMBL" id="GGEC01068406">
    <property type="protein sequence ID" value="MBX48890.1"/>
    <property type="molecule type" value="Transcribed_RNA"/>
</dbReference>
<proteinExistence type="predicted"/>